<dbReference type="Proteomes" id="UP000005242">
    <property type="component" value="Unassembled WGS sequence"/>
</dbReference>
<evidence type="ECO:0000256" key="3">
    <source>
        <dbReference type="ARBA" id="ARBA00022722"/>
    </source>
</evidence>
<feature type="domain" description="Exonuclease" evidence="8">
    <location>
        <begin position="330"/>
        <end position="499"/>
    </location>
</feature>
<dbReference type="AlphaFoldDB" id="I4YH33"/>
<dbReference type="SMART" id="SM00479">
    <property type="entry name" value="EXOIII"/>
    <property type="match status" value="1"/>
</dbReference>
<comment type="subcellular location">
    <subcellularLocation>
        <location evidence="1">Nucleus</location>
    </subcellularLocation>
</comment>
<dbReference type="GO" id="GO:0003676">
    <property type="term" value="F:nucleic acid binding"/>
    <property type="evidence" value="ECO:0007669"/>
    <property type="project" value="InterPro"/>
</dbReference>
<dbReference type="InterPro" id="IPR013520">
    <property type="entry name" value="Ribonucl_H"/>
</dbReference>
<dbReference type="InterPro" id="IPR034922">
    <property type="entry name" value="REX1-like_exo"/>
</dbReference>
<evidence type="ECO:0000256" key="7">
    <source>
        <dbReference type="SAM" id="MobiDB-lite"/>
    </source>
</evidence>
<dbReference type="GeneID" id="18473412"/>
<dbReference type="SUPFAM" id="SSF53098">
    <property type="entry name" value="Ribonuclease H-like"/>
    <property type="match status" value="1"/>
</dbReference>
<dbReference type="InterPro" id="IPR036397">
    <property type="entry name" value="RNaseH_sf"/>
</dbReference>
<keyword evidence="4" id="KW-0378">Hydrolase</keyword>
<dbReference type="InParanoid" id="I4YH33"/>
<proteinExistence type="inferred from homology"/>
<evidence type="ECO:0000256" key="5">
    <source>
        <dbReference type="ARBA" id="ARBA00022839"/>
    </source>
</evidence>
<dbReference type="HOGENOM" id="CLU_022453_5_4_1"/>
<dbReference type="KEGG" id="wse:WALSEDRAFT_59533"/>
<feature type="compositionally biased region" description="Polar residues" evidence="7">
    <location>
        <begin position="91"/>
        <end position="108"/>
    </location>
</feature>
<keyword evidence="5" id="KW-0269">Exonuclease</keyword>
<dbReference type="EMBL" id="JH668225">
    <property type="protein sequence ID" value="EIM23275.1"/>
    <property type="molecule type" value="Genomic_DNA"/>
</dbReference>
<evidence type="ECO:0000313" key="9">
    <source>
        <dbReference type="EMBL" id="EIM23275.1"/>
    </source>
</evidence>
<dbReference type="OrthoDB" id="8191639at2759"/>
<gene>
    <name evidence="9" type="ORF">WALSEDRAFT_59533</name>
</gene>
<reference evidence="9 10" key="1">
    <citation type="journal article" date="2012" name="Fungal Genet. Biol.">
        <title>The genome of the xerotolerant mold Wallemia sebi reveals adaptations to osmotic stress and suggests cryptic sexual reproduction.</title>
        <authorList>
            <person name="Padamsee M."/>
            <person name="Kumar T.K.A."/>
            <person name="Riley R."/>
            <person name="Binder M."/>
            <person name="Boyd A."/>
            <person name="Calvo A.M."/>
            <person name="Furukawa K."/>
            <person name="Hesse C."/>
            <person name="Hohmann S."/>
            <person name="James T.Y."/>
            <person name="LaButti K."/>
            <person name="Lapidus A."/>
            <person name="Lindquist E."/>
            <person name="Lucas S."/>
            <person name="Miller K."/>
            <person name="Shantappa S."/>
            <person name="Grigoriev I.V."/>
            <person name="Hibbett D.S."/>
            <person name="McLaughlin D.J."/>
            <person name="Spatafora J.W."/>
            <person name="Aime M.C."/>
        </authorList>
    </citation>
    <scope>NUCLEOTIDE SEQUENCE [LARGE SCALE GENOMIC DNA]</scope>
    <source>
        <strain evidence="10">ATCC MYA-4683 / CBS 633.66</strain>
    </source>
</reference>
<dbReference type="STRING" id="671144.I4YH33"/>
<dbReference type="PANTHER" id="PTHR12801:SF115">
    <property type="entry name" value="FI18136P1-RELATED"/>
    <property type="match status" value="1"/>
</dbReference>
<evidence type="ECO:0000256" key="6">
    <source>
        <dbReference type="ARBA" id="ARBA00023242"/>
    </source>
</evidence>
<dbReference type="PANTHER" id="PTHR12801">
    <property type="entry name" value="RNA EXONUCLEASE REXO1 / RECO3 FAMILY MEMBER-RELATED"/>
    <property type="match status" value="1"/>
</dbReference>
<feature type="compositionally biased region" description="Low complexity" evidence="7">
    <location>
        <begin position="44"/>
        <end position="63"/>
    </location>
</feature>
<comment type="similarity">
    <text evidence="2">Belongs to the REXO1/REXO3 family.</text>
</comment>
<organism evidence="9 10">
    <name type="scientific">Wallemia mellicola (strain ATCC MYA-4683 / CBS 633.66)</name>
    <name type="common">Wallemia sebi (CBS 633.66)</name>
    <dbReference type="NCBI Taxonomy" id="671144"/>
    <lineage>
        <taxon>Eukaryota</taxon>
        <taxon>Fungi</taxon>
        <taxon>Dikarya</taxon>
        <taxon>Basidiomycota</taxon>
        <taxon>Wallemiomycotina</taxon>
        <taxon>Wallemiomycetes</taxon>
        <taxon>Wallemiales</taxon>
        <taxon>Wallemiaceae</taxon>
        <taxon>Wallemia</taxon>
    </lineage>
</organism>
<evidence type="ECO:0000259" key="8">
    <source>
        <dbReference type="SMART" id="SM00479"/>
    </source>
</evidence>
<evidence type="ECO:0000256" key="4">
    <source>
        <dbReference type="ARBA" id="ARBA00022801"/>
    </source>
</evidence>
<evidence type="ECO:0000313" key="10">
    <source>
        <dbReference type="Proteomes" id="UP000005242"/>
    </source>
</evidence>
<sequence>MKLIDGRSILTSMFPVLGLLQNLECNNKLSCKSGHCVFTHKSLQSPPATKPSTSKSSITTTQPAKKATKRTSDPIPVQPAKRRVIKQPVTIPQTLPNGTPRIQASASHSRIPVQDRQRSLTALFEQFIKMYAKLPEHKKLAMNDAFKQEEEIYELAQKNTYKSATANILIKLKRRSPITDINSPLIGTEDTLKKRLEDAERAHSYQLNRKTLAEYIPSLNLLQEYGYVVDTPETEGGSETSAIGQMKDCARCNRKFIVEDNILKDDCTFHDGRPITSKVDGRRARIMSCCSTQMGSTGCCTGPHVFVEKDPGELHKRAAFVHTPEKSSLELVTLDCEMSFTTAGMSLTRLTVVGAEGELLLDEIVRPASKMIDPNTRFSGVTIQQIENQAVFDLDGIRSCLFQIGVGKDTIIVGHGLENDLNALRIIHHNILDTAILFPHPAGMPFRNSLRNLAADVLKKFIQDATPQKKGDNLPVATHSSYEDALTTLELLRHFVKSK</sequence>
<feature type="region of interest" description="Disordered" evidence="7">
    <location>
        <begin position="41"/>
        <end position="76"/>
    </location>
</feature>
<dbReference type="eggNOG" id="KOG2248">
    <property type="taxonomic scope" value="Eukaryota"/>
</dbReference>
<dbReference type="FunFam" id="3.30.420.10:FF:000031">
    <property type="entry name" value="RNA exonuclease 1"/>
    <property type="match status" value="1"/>
</dbReference>
<dbReference type="FunCoup" id="I4YH33">
    <property type="interactions" value="212"/>
</dbReference>
<dbReference type="Gene3D" id="3.30.420.10">
    <property type="entry name" value="Ribonuclease H-like superfamily/Ribonuclease H"/>
    <property type="match status" value="1"/>
</dbReference>
<dbReference type="CDD" id="cd06145">
    <property type="entry name" value="REX1_like"/>
    <property type="match status" value="1"/>
</dbReference>
<dbReference type="GO" id="GO:0010629">
    <property type="term" value="P:negative regulation of gene expression"/>
    <property type="evidence" value="ECO:0007669"/>
    <property type="project" value="UniProtKB-ARBA"/>
</dbReference>
<evidence type="ECO:0000256" key="2">
    <source>
        <dbReference type="ARBA" id="ARBA00006357"/>
    </source>
</evidence>
<dbReference type="InterPro" id="IPR047021">
    <property type="entry name" value="REXO1/3/4-like"/>
</dbReference>
<keyword evidence="6" id="KW-0539">Nucleus</keyword>
<dbReference type="OMA" id="GQCTYHP"/>
<accession>I4YH33</accession>
<dbReference type="GO" id="GO:0004527">
    <property type="term" value="F:exonuclease activity"/>
    <property type="evidence" value="ECO:0007669"/>
    <property type="project" value="UniProtKB-KW"/>
</dbReference>
<keyword evidence="3" id="KW-0540">Nuclease</keyword>
<name>I4YH33_WALMC</name>
<dbReference type="RefSeq" id="XP_006956665.1">
    <property type="nucleotide sequence ID" value="XM_006956603.1"/>
</dbReference>
<evidence type="ECO:0000256" key="1">
    <source>
        <dbReference type="ARBA" id="ARBA00004123"/>
    </source>
</evidence>
<keyword evidence="10" id="KW-1185">Reference proteome</keyword>
<dbReference type="InterPro" id="IPR012337">
    <property type="entry name" value="RNaseH-like_sf"/>
</dbReference>
<dbReference type="GO" id="GO:0005634">
    <property type="term" value="C:nucleus"/>
    <property type="evidence" value="ECO:0007669"/>
    <property type="project" value="UniProtKB-SubCell"/>
</dbReference>
<protein>
    <recommendedName>
        <fullName evidence="8">Exonuclease domain-containing protein</fullName>
    </recommendedName>
</protein>
<feature type="region of interest" description="Disordered" evidence="7">
    <location>
        <begin position="91"/>
        <end position="113"/>
    </location>
</feature>